<dbReference type="InterPro" id="IPR053961">
    <property type="entry name" value="XRCC4_N"/>
</dbReference>
<keyword evidence="3" id="KW-1185">Reference proteome</keyword>
<organism evidence="2 3">
    <name type="scientific">Linum tenue</name>
    <dbReference type="NCBI Taxonomy" id="586396"/>
    <lineage>
        <taxon>Eukaryota</taxon>
        <taxon>Viridiplantae</taxon>
        <taxon>Streptophyta</taxon>
        <taxon>Embryophyta</taxon>
        <taxon>Tracheophyta</taxon>
        <taxon>Spermatophyta</taxon>
        <taxon>Magnoliopsida</taxon>
        <taxon>eudicotyledons</taxon>
        <taxon>Gunneridae</taxon>
        <taxon>Pentapetalae</taxon>
        <taxon>rosids</taxon>
        <taxon>fabids</taxon>
        <taxon>Malpighiales</taxon>
        <taxon>Linaceae</taxon>
        <taxon>Linum</taxon>
    </lineage>
</organism>
<evidence type="ECO:0000259" key="1">
    <source>
        <dbReference type="Pfam" id="PF06632"/>
    </source>
</evidence>
<gene>
    <name evidence="2" type="ORF">LITE_LOCUS28142</name>
</gene>
<dbReference type="Pfam" id="PF06632">
    <property type="entry name" value="XRCC4"/>
    <property type="match status" value="1"/>
</dbReference>
<dbReference type="GO" id="GO:0006310">
    <property type="term" value="P:DNA recombination"/>
    <property type="evidence" value="ECO:0007669"/>
    <property type="project" value="InterPro"/>
</dbReference>
<dbReference type="AlphaFoldDB" id="A0AAV0ME37"/>
<dbReference type="PANTHER" id="PTHR28559:SF1">
    <property type="entry name" value="DNA REPAIR PROTEIN XRCC4"/>
    <property type="match status" value="1"/>
</dbReference>
<dbReference type="GO" id="GO:0010165">
    <property type="term" value="P:response to X-ray"/>
    <property type="evidence" value="ECO:0007669"/>
    <property type="project" value="TreeGrafter"/>
</dbReference>
<dbReference type="PANTHER" id="PTHR28559">
    <property type="entry name" value="DNA REPAIR PROTEIN XRCC4"/>
    <property type="match status" value="1"/>
</dbReference>
<accession>A0AAV0ME37</accession>
<reference evidence="2" key="1">
    <citation type="submission" date="2022-08" db="EMBL/GenBank/DDBJ databases">
        <authorList>
            <person name="Gutierrez-Valencia J."/>
        </authorList>
    </citation>
    <scope>NUCLEOTIDE SEQUENCE</scope>
</reference>
<dbReference type="EMBL" id="CAMGYJ010000007">
    <property type="protein sequence ID" value="CAI0444547.1"/>
    <property type="molecule type" value="Genomic_DNA"/>
</dbReference>
<evidence type="ECO:0000313" key="2">
    <source>
        <dbReference type="EMBL" id="CAI0444547.1"/>
    </source>
</evidence>
<dbReference type="GO" id="GO:0005958">
    <property type="term" value="C:DNA-dependent protein kinase-DNA ligase 4 complex"/>
    <property type="evidence" value="ECO:0007669"/>
    <property type="project" value="TreeGrafter"/>
</dbReference>
<name>A0AAV0ME37_9ROSI</name>
<dbReference type="GO" id="GO:0003677">
    <property type="term" value="F:DNA binding"/>
    <property type="evidence" value="ECO:0007669"/>
    <property type="project" value="InterPro"/>
</dbReference>
<feature type="domain" description="XRCC4 N-terminal" evidence="1">
    <location>
        <begin position="25"/>
        <end position="64"/>
    </location>
</feature>
<evidence type="ECO:0000313" key="3">
    <source>
        <dbReference type="Proteomes" id="UP001154282"/>
    </source>
</evidence>
<dbReference type="InterPro" id="IPR010585">
    <property type="entry name" value="DNA_repair_prot_XRCC4"/>
</dbReference>
<proteinExistence type="predicted"/>
<dbReference type="GO" id="GO:0032807">
    <property type="term" value="C:DNA ligase IV complex"/>
    <property type="evidence" value="ECO:0007669"/>
    <property type="project" value="TreeGrafter"/>
</dbReference>
<dbReference type="Proteomes" id="UP001154282">
    <property type="component" value="Unassembled WGS sequence"/>
</dbReference>
<protein>
    <recommendedName>
        <fullName evidence="1">XRCC4 N-terminal domain-containing protein</fullName>
    </recommendedName>
</protein>
<sequence>MDTAAAGTRHTCMKLENYTPASEPVFVKGTWFEGRFDLSITEGLHSWVCHAREEDARDRAAQWVSQYPSISNWRRSTWGFKSLARSRGSTMPAMAANELNSEDLCWGLLEEDAVKFCVLPQTE</sequence>
<comment type="caution">
    <text evidence="2">The sequence shown here is derived from an EMBL/GenBank/DDBJ whole genome shotgun (WGS) entry which is preliminary data.</text>
</comment>
<dbReference type="GO" id="GO:0006303">
    <property type="term" value="P:double-strand break repair via nonhomologous end joining"/>
    <property type="evidence" value="ECO:0007669"/>
    <property type="project" value="TreeGrafter"/>
</dbReference>